<evidence type="ECO:0000256" key="1">
    <source>
        <dbReference type="SAM" id="Phobius"/>
    </source>
</evidence>
<proteinExistence type="predicted"/>
<name>A0A4Y9Y7N9_9AGAM</name>
<dbReference type="Proteomes" id="UP000298327">
    <property type="component" value="Unassembled WGS sequence"/>
</dbReference>
<keyword evidence="1" id="KW-1133">Transmembrane helix</keyword>
<keyword evidence="3" id="KW-1185">Reference proteome</keyword>
<comment type="caution">
    <text evidence="2">The sequence shown here is derived from an EMBL/GenBank/DDBJ whole genome shotgun (WGS) entry which is preliminary data.</text>
</comment>
<organism evidence="2 3">
    <name type="scientific">Dentipellis fragilis</name>
    <dbReference type="NCBI Taxonomy" id="205917"/>
    <lineage>
        <taxon>Eukaryota</taxon>
        <taxon>Fungi</taxon>
        <taxon>Dikarya</taxon>
        <taxon>Basidiomycota</taxon>
        <taxon>Agaricomycotina</taxon>
        <taxon>Agaricomycetes</taxon>
        <taxon>Russulales</taxon>
        <taxon>Hericiaceae</taxon>
        <taxon>Dentipellis</taxon>
    </lineage>
</organism>
<keyword evidence="1" id="KW-0812">Transmembrane</keyword>
<dbReference type="AlphaFoldDB" id="A0A4Y9Y7N9"/>
<sequence length="340" mass="36888">MCGEKYFAITISDLWAMSVLYGLYVALFGGSVYVLIHRRRSLFYAGSSIALFLLITTFVAISLVAVLVEPAITASSDFVAGGQILQCSSETSSSDWRQESLSSYIHLMAKTAIQMCIKYGISFALRFLFADKGSVLSQMGFYNSGGPSPTRQSGLQVMQMADRFGNANTMTELASNAIMTALIAYRIWSLARTLEKTLGKTAGVRYRTALCMVVESGSVILVSQVLDACLGFAVSAAYTNFAIDIGVMLTVIAPTLIIVRVGMGQGFDSVVETSHQHHASHQYTLRPIRFAQRATINTDSPHVASLGAMIQEQNTQIETRTDLHRDARTADSGDVLGQVV</sequence>
<feature type="transmembrane region" description="Helical" evidence="1">
    <location>
        <begin position="43"/>
        <end position="68"/>
    </location>
</feature>
<evidence type="ECO:0000313" key="2">
    <source>
        <dbReference type="EMBL" id="TFY58526.1"/>
    </source>
</evidence>
<accession>A0A4Y9Y7N9</accession>
<gene>
    <name evidence="2" type="ORF">EVG20_g8115</name>
</gene>
<keyword evidence="1" id="KW-0472">Membrane</keyword>
<reference evidence="2 3" key="1">
    <citation type="submission" date="2019-02" db="EMBL/GenBank/DDBJ databases">
        <title>Genome sequencing of the rare red list fungi Dentipellis fragilis.</title>
        <authorList>
            <person name="Buettner E."/>
            <person name="Kellner H."/>
        </authorList>
    </citation>
    <scope>NUCLEOTIDE SEQUENCE [LARGE SCALE GENOMIC DNA]</scope>
    <source>
        <strain evidence="2 3">DSM 105465</strain>
    </source>
</reference>
<dbReference type="EMBL" id="SEOQ01000676">
    <property type="protein sequence ID" value="TFY58526.1"/>
    <property type="molecule type" value="Genomic_DNA"/>
</dbReference>
<protein>
    <submittedName>
        <fullName evidence="2">Uncharacterized protein</fullName>
    </submittedName>
</protein>
<dbReference type="OrthoDB" id="3265563at2759"/>
<feature type="transmembrane region" description="Helical" evidence="1">
    <location>
        <begin position="14"/>
        <end position="36"/>
    </location>
</feature>
<evidence type="ECO:0000313" key="3">
    <source>
        <dbReference type="Proteomes" id="UP000298327"/>
    </source>
</evidence>